<accession>A0A9E4KBF4</accession>
<reference evidence="1" key="1">
    <citation type="journal article" date="2021" name="Proc. Natl. Acad. Sci. U.S.A.">
        <title>Global biogeography of chemosynthetic symbionts reveals both localized and globally distributed symbiont groups. .</title>
        <authorList>
            <person name="Osvatic J.T."/>
            <person name="Wilkins L.G.E."/>
            <person name="Leibrecht L."/>
            <person name="Leray M."/>
            <person name="Zauner S."/>
            <person name="Polzin J."/>
            <person name="Camacho Y."/>
            <person name="Gros O."/>
            <person name="van Gils J.A."/>
            <person name="Eisen J.A."/>
            <person name="Petersen J.M."/>
            <person name="Yuen B."/>
        </authorList>
    </citation>
    <scope>NUCLEOTIDE SEQUENCE</scope>
    <source>
        <strain evidence="1">MAGclacostrist064TRANS</strain>
    </source>
</reference>
<dbReference type="AlphaFoldDB" id="A0A9E4KBF4"/>
<protein>
    <submittedName>
        <fullName evidence="1">Uncharacterized protein</fullName>
    </submittedName>
</protein>
<comment type="caution">
    <text evidence="1">The sequence shown here is derived from an EMBL/GenBank/DDBJ whole genome shotgun (WGS) entry which is preliminary data.</text>
</comment>
<evidence type="ECO:0000313" key="1">
    <source>
        <dbReference type="EMBL" id="MCG7945842.1"/>
    </source>
</evidence>
<gene>
    <name evidence="1" type="ORF">JAZ07_05775</name>
</gene>
<proteinExistence type="predicted"/>
<dbReference type="Proteomes" id="UP000886667">
    <property type="component" value="Unassembled WGS sequence"/>
</dbReference>
<organism evidence="1 2">
    <name type="scientific">Candidatus Thiodiazotropha taylori</name>
    <dbReference type="NCBI Taxonomy" id="2792791"/>
    <lineage>
        <taxon>Bacteria</taxon>
        <taxon>Pseudomonadati</taxon>
        <taxon>Pseudomonadota</taxon>
        <taxon>Gammaproteobacteria</taxon>
        <taxon>Chromatiales</taxon>
        <taxon>Sedimenticolaceae</taxon>
        <taxon>Candidatus Thiodiazotropha</taxon>
    </lineage>
</organism>
<evidence type="ECO:0000313" key="2">
    <source>
        <dbReference type="Proteomes" id="UP000886667"/>
    </source>
</evidence>
<name>A0A9E4KBF4_9GAMM</name>
<sequence length="140" mass="16183">MIVTVKQVQNDFADWSSWRANIEQGGITNLGYPTGVNMEPIGNVVAVARVPSRYLDKSTDRRIWRVETCFSGWPEAHQVAVTAKYLLPAKFTYKGSEFLFQSETDRAKWAAKELKCSKDFIYRLIGEAQMMVWQTYQEYQ</sequence>
<dbReference type="EMBL" id="JAEPCM010000186">
    <property type="protein sequence ID" value="MCG7945842.1"/>
    <property type="molecule type" value="Genomic_DNA"/>
</dbReference>